<dbReference type="InterPro" id="IPR004089">
    <property type="entry name" value="MCPsignal_dom"/>
</dbReference>
<dbReference type="PROSITE" id="PS50112">
    <property type="entry name" value="PAS"/>
    <property type="match status" value="2"/>
</dbReference>
<gene>
    <name evidence="6" type="ORF">SAMN05216197_101244</name>
</gene>
<dbReference type="GO" id="GO:0016020">
    <property type="term" value="C:membrane"/>
    <property type="evidence" value="ECO:0007669"/>
    <property type="project" value="InterPro"/>
</dbReference>
<dbReference type="GO" id="GO:0007165">
    <property type="term" value="P:signal transduction"/>
    <property type="evidence" value="ECO:0007669"/>
    <property type="project" value="UniProtKB-KW"/>
</dbReference>
<dbReference type="SUPFAM" id="SSF55785">
    <property type="entry name" value="PYP-like sensor domain (PAS domain)"/>
    <property type="match status" value="3"/>
</dbReference>
<dbReference type="GO" id="GO:0004888">
    <property type="term" value="F:transmembrane signaling receptor activity"/>
    <property type="evidence" value="ECO:0007669"/>
    <property type="project" value="InterPro"/>
</dbReference>
<dbReference type="PRINTS" id="PR00260">
    <property type="entry name" value="CHEMTRNSDUCR"/>
</dbReference>
<accession>A0A1H9YGI7</accession>
<sequence>MNNKSNPTAELAQAGADLNSLLSAIDRSQAVIEFDLQGNVLYANQNFLDCMGYDLEEIRGRHHRLFCMPDYATSKEYLMFWEKLGTGKFDAGQYQRQAKDGRQIWLQATYNPVMDNNGKPFKIVKFASDVTEVRNRNAEWESKIEAIERSQALIEFTPEGYVLNANRKFLSAMGYTLDEVVGQHHRMFCEPEYAASLAYREFWEKLGKGEYDSSEYKRLSKDGRDVWIQASYNPILDTQGQTYKIVKFATDVTETKLRTMEHEGKVNAINRAQGVIEFDLSGNILSANANFLDLVGYRMEELKDRHHSLFCEPEYVKTTPYREFWSALSSGKFFTGRFMRISKYGQKIWIQATYNPVFNATGQPYKVVKFATDITAQVELEEAIEAKTQAMDESVTRLMEAIAEVVKTTGDANDQARITQDEAQRGSQTLNEASAAMDTIGKSAEDIQEIIEVISTIAGQTNMLAFNAAIEAARAGEHGLGFSVVADEVRKLAEKSSQATTKINKLIQETVRRINSGSEISRSAGSAFERIVAGVEKTNGAMTTIGAATQEQHHLAERVAELIDELNRIKLATGLGKGLSAPGQVETL</sequence>
<evidence type="ECO:0000259" key="5">
    <source>
        <dbReference type="PROSITE" id="PS50113"/>
    </source>
</evidence>
<evidence type="ECO:0000259" key="4">
    <source>
        <dbReference type="PROSITE" id="PS50112"/>
    </source>
</evidence>
<dbReference type="GO" id="GO:0006935">
    <property type="term" value="P:chemotaxis"/>
    <property type="evidence" value="ECO:0007669"/>
    <property type="project" value="InterPro"/>
</dbReference>
<dbReference type="SMART" id="SM00283">
    <property type="entry name" value="MA"/>
    <property type="match status" value="1"/>
</dbReference>
<evidence type="ECO:0000313" key="6">
    <source>
        <dbReference type="EMBL" id="SES68158.1"/>
    </source>
</evidence>
<evidence type="ECO:0000259" key="3">
    <source>
        <dbReference type="PROSITE" id="PS50111"/>
    </source>
</evidence>
<dbReference type="InterPro" id="IPR013655">
    <property type="entry name" value="PAS_fold_3"/>
</dbReference>
<dbReference type="CDD" id="cd00130">
    <property type="entry name" value="PAS"/>
    <property type="match status" value="3"/>
</dbReference>
<feature type="domain" description="PAS" evidence="4">
    <location>
        <begin position="275"/>
        <end position="305"/>
    </location>
</feature>
<dbReference type="InterPro" id="IPR000014">
    <property type="entry name" value="PAS"/>
</dbReference>
<evidence type="ECO:0000313" key="7">
    <source>
        <dbReference type="Proteomes" id="UP000182332"/>
    </source>
</evidence>
<feature type="domain" description="PAC" evidence="5">
    <location>
        <begin position="332"/>
        <end position="386"/>
    </location>
</feature>
<dbReference type="PROSITE" id="PS50111">
    <property type="entry name" value="CHEMOTAXIS_TRANSDUC_2"/>
    <property type="match status" value="1"/>
</dbReference>
<dbReference type="InterPro" id="IPR035965">
    <property type="entry name" value="PAS-like_dom_sf"/>
</dbReference>
<dbReference type="SMART" id="SM00086">
    <property type="entry name" value="PAC"/>
    <property type="match status" value="3"/>
</dbReference>
<feature type="domain" description="PAS" evidence="4">
    <location>
        <begin position="14"/>
        <end position="61"/>
    </location>
</feature>
<feature type="domain" description="PAC" evidence="5">
    <location>
        <begin position="90"/>
        <end position="142"/>
    </location>
</feature>
<evidence type="ECO:0000256" key="2">
    <source>
        <dbReference type="PROSITE-ProRule" id="PRU00284"/>
    </source>
</evidence>
<protein>
    <submittedName>
        <fullName evidence="6">Methyl-accepting chemotaxis sensory transducer with Pas/Pac sensor</fullName>
    </submittedName>
</protein>
<dbReference type="PROSITE" id="PS50113">
    <property type="entry name" value="PAC"/>
    <property type="match status" value="3"/>
</dbReference>
<dbReference type="CDD" id="cd11386">
    <property type="entry name" value="MCP_signal"/>
    <property type="match status" value="1"/>
</dbReference>
<dbReference type="InterPro" id="IPR001610">
    <property type="entry name" value="PAC"/>
</dbReference>
<dbReference type="EMBL" id="FOHW01000001">
    <property type="protein sequence ID" value="SES68158.1"/>
    <property type="molecule type" value="Genomic_DNA"/>
</dbReference>
<feature type="domain" description="PAC" evidence="5">
    <location>
        <begin position="212"/>
        <end position="264"/>
    </location>
</feature>
<dbReference type="Gene3D" id="3.30.450.20">
    <property type="entry name" value="PAS domain"/>
    <property type="match status" value="3"/>
</dbReference>
<organism evidence="6 7">
    <name type="scientific">Pseudomonas graminis</name>
    <dbReference type="NCBI Taxonomy" id="158627"/>
    <lineage>
        <taxon>Bacteria</taxon>
        <taxon>Pseudomonadati</taxon>
        <taxon>Pseudomonadota</taxon>
        <taxon>Gammaproteobacteria</taxon>
        <taxon>Pseudomonadales</taxon>
        <taxon>Pseudomonadaceae</taxon>
        <taxon>Pseudomonas</taxon>
    </lineage>
</organism>
<dbReference type="OrthoDB" id="9765776at2"/>
<dbReference type="InterPro" id="IPR000700">
    <property type="entry name" value="PAS-assoc_C"/>
</dbReference>
<dbReference type="Proteomes" id="UP000182332">
    <property type="component" value="Unassembled WGS sequence"/>
</dbReference>
<dbReference type="Pfam" id="PF00015">
    <property type="entry name" value="MCPsignal"/>
    <property type="match status" value="1"/>
</dbReference>
<evidence type="ECO:0000256" key="1">
    <source>
        <dbReference type="ARBA" id="ARBA00023224"/>
    </source>
</evidence>
<proteinExistence type="predicted"/>
<dbReference type="PANTHER" id="PTHR24422">
    <property type="entry name" value="CHEMOTAXIS PROTEIN METHYLTRANSFERASE"/>
    <property type="match status" value="1"/>
</dbReference>
<dbReference type="InterPro" id="IPR050903">
    <property type="entry name" value="Bact_Chemotaxis_MeTrfase"/>
</dbReference>
<reference evidence="6 7" key="1">
    <citation type="submission" date="2016-10" db="EMBL/GenBank/DDBJ databases">
        <authorList>
            <person name="de Groot N.N."/>
        </authorList>
    </citation>
    <scope>NUCLEOTIDE SEQUENCE [LARGE SCALE GENOMIC DNA]</scope>
    <source>
        <strain evidence="6 7">DSM 11363</strain>
    </source>
</reference>
<dbReference type="RefSeq" id="WP_074883482.1">
    <property type="nucleotide sequence ID" value="NZ_FOHW01000001.1"/>
</dbReference>
<dbReference type="PANTHER" id="PTHR24422:SF10">
    <property type="entry name" value="CHEMOTAXIS PROTEIN METHYLTRANSFERASE 2"/>
    <property type="match status" value="1"/>
</dbReference>
<dbReference type="NCBIfam" id="TIGR00229">
    <property type="entry name" value="sensory_box"/>
    <property type="match status" value="3"/>
</dbReference>
<feature type="domain" description="Methyl-accepting transducer" evidence="3">
    <location>
        <begin position="394"/>
        <end position="565"/>
    </location>
</feature>
<dbReference type="Pfam" id="PF08447">
    <property type="entry name" value="PAS_3"/>
    <property type="match status" value="3"/>
</dbReference>
<keyword evidence="1 2" id="KW-0807">Transducer</keyword>
<dbReference type="AlphaFoldDB" id="A0A1H9YGI7"/>
<dbReference type="SUPFAM" id="SSF58104">
    <property type="entry name" value="Methyl-accepting chemotaxis protein (MCP) signaling domain"/>
    <property type="match status" value="1"/>
</dbReference>
<dbReference type="InterPro" id="IPR004090">
    <property type="entry name" value="Chemotax_Me-accpt_rcpt"/>
</dbReference>
<dbReference type="SMART" id="SM00091">
    <property type="entry name" value="PAS"/>
    <property type="match status" value="3"/>
</dbReference>
<dbReference type="Gene3D" id="1.10.287.950">
    <property type="entry name" value="Methyl-accepting chemotaxis protein"/>
    <property type="match status" value="1"/>
</dbReference>
<name>A0A1H9YGI7_9PSED</name>